<dbReference type="EC" id="2.7.7.6" evidence="1"/>
<dbReference type="GO" id="GO:0006352">
    <property type="term" value="P:DNA-templated transcription initiation"/>
    <property type="evidence" value="ECO:0007669"/>
    <property type="project" value="InterPro"/>
</dbReference>
<keyword evidence="1" id="KW-0804">Transcription</keyword>
<dbReference type="SUPFAM" id="SSF47819">
    <property type="entry name" value="HRDC-like"/>
    <property type="match status" value="1"/>
</dbReference>
<dbReference type="AlphaFoldDB" id="A0A832VN39"/>
<dbReference type="EMBL" id="DUIH01000016">
    <property type="protein sequence ID" value="HIH69931.1"/>
    <property type="molecule type" value="Genomic_DNA"/>
</dbReference>
<comment type="subcellular location">
    <subcellularLocation>
        <location evidence="1">Cytoplasm</location>
    </subcellularLocation>
</comment>
<dbReference type="Gene3D" id="6.10.140.10">
    <property type="match status" value="1"/>
</dbReference>
<comment type="similarity">
    <text evidence="1">Belongs to the eukaryotic RPB4 RNA polymerase subunit family.</text>
</comment>
<dbReference type="Pfam" id="PF03874">
    <property type="entry name" value="RNA_pol_Rpb4"/>
    <property type="match status" value="1"/>
</dbReference>
<reference evidence="2" key="1">
    <citation type="journal article" date="2020" name="bioRxiv">
        <title>A rank-normalized archaeal taxonomy based on genome phylogeny resolves widespread incomplete and uneven classifications.</title>
        <authorList>
            <person name="Rinke C."/>
            <person name="Chuvochina M."/>
            <person name="Mussig A.J."/>
            <person name="Chaumeil P.-A."/>
            <person name="Waite D.W."/>
            <person name="Whitman W.B."/>
            <person name="Parks D.H."/>
            <person name="Hugenholtz P."/>
        </authorList>
    </citation>
    <scope>NUCLEOTIDE SEQUENCE</scope>
    <source>
        <strain evidence="2">UBA12518</strain>
    </source>
</reference>
<dbReference type="NCBIfam" id="NF011552">
    <property type="entry name" value="PRK14981.1-4"/>
    <property type="match status" value="1"/>
</dbReference>
<dbReference type="PANTHER" id="PTHR39646">
    <property type="entry name" value="RNA POLYMERASE RPB4"/>
    <property type="match status" value="1"/>
</dbReference>
<comment type="subunit">
    <text evidence="1">Part of the RNA polymerase complex. Forms a stalk with Rpo7 that extends from the main structure.</text>
</comment>
<evidence type="ECO:0000313" key="2">
    <source>
        <dbReference type="EMBL" id="HIH69931.1"/>
    </source>
</evidence>
<dbReference type="GO" id="GO:0005737">
    <property type="term" value="C:cytoplasm"/>
    <property type="evidence" value="ECO:0007669"/>
    <property type="project" value="UniProtKB-SubCell"/>
</dbReference>
<sequence length="121" mass="13976">MIVKRVIEEKPLTLAEVREALQRVKEQRLSEDEGTELPYEFRRALAHAETFAKLTPERARELVERLSTLEKMKPEIAVRIADILPMSRDELRALYAKERFTLSTEELDQILAIVSEVAIEG</sequence>
<gene>
    <name evidence="1" type="primary">rpo4</name>
    <name evidence="1" type="synonym">rpoF</name>
    <name evidence="2" type="ORF">HA299_04890</name>
</gene>
<dbReference type="Gene3D" id="1.10.150.80">
    <property type="entry name" value="HRDC domain"/>
    <property type="match status" value="1"/>
</dbReference>
<keyword evidence="1 2" id="KW-0548">Nucleotidyltransferase</keyword>
<dbReference type="InterPro" id="IPR010924">
    <property type="entry name" value="Rpo4"/>
</dbReference>
<dbReference type="GO" id="GO:0000166">
    <property type="term" value="F:nucleotide binding"/>
    <property type="evidence" value="ECO:0007669"/>
    <property type="project" value="InterPro"/>
</dbReference>
<comment type="caution">
    <text evidence="2">The sequence shown here is derived from an EMBL/GenBank/DDBJ whole genome shotgun (WGS) entry which is preliminary data.</text>
</comment>
<keyword evidence="1" id="KW-0963">Cytoplasm</keyword>
<comment type="catalytic activity">
    <reaction evidence="1">
        <text>RNA(n) + a ribonucleoside 5'-triphosphate = RNA(n+1) + diphosphate</text>
        <dbReference type="Rhea" id="RHEA:21248"/>
        <dbReference type="Rhea" id="RHEA-COMP:14527"/>
        <dbReference type="Rhea" id="RHEA-COMP:17342"/>
        <dbReference type="ChEBI" id="CHEBI:33019"/>
        <dbReference type="ChEBI" id="CHEBI:61557"/>
        <dbReference type="ChEBI" id="CHEBI:140395"/>
        <dbReference type="EC" id="2.7.7.6"/>
    </reaction>
</comment>
<dbReference type="PANTHER" id="PTHR39646:SF1">
    <property type="entry name" value="DNA-DIRECTED RNA POLYMERASE SUBUNIT RPO4"/>
    <property type="match status" value="1"/>
</dbReference>
<protein>
    <recommendedName>
        <fullName evidence="1">DNA-directed RNA polymerase subunit Rpo4</fullName>
        <ecNumber evidence="1">2.7.7.6</ecNumber>
    </recommendedName>
    <alternativeName>
        <fullName evidence="1">DNA-directed RNA polymerase subunit F</fullName>
    </alternativeName>
</protein>
<dbReference type="PIRSF" id="PIRSF005053">
    <property type="entry name" value="RNA_pol_F_arch"/>
    <property type="match status" value="1"/>
</dbReference>
<dbReference type="GO" id="GO:0003899">
    <property type="term" value="F:DNA-directed RNA polymerase activity"/>
    <property type="evidence" value="ECO:0007669"/>
    <property type="project" value="UniProtKB-UniRule"/>
</dbReference>
<name>A0A832VN39_9EURY</name>
<accession>A0A832VN39</accession>
<dbReference type="InterPro" id="IPR005574">
    <property type="entry name" value="Rpb4/RPC9"/>
</dbReference>
<dbReference type="Proteomes" id="UP000600363">
    <property type="component" value="Unassembled WGS sequence"/>
</dbReference>
<organism evidence="2 3">
    <name type="scientific">Methermicoccus shengliensis</name>
    <dbReference type="NCBI Taxonomy" id="660064"/>
    <lineage>
        <taxon>Archaea</taxon>
        <taxon>Methanobacteriati</taxon>
        <taxon>Methanobacteriota</taxon>
        <taxon>Stenosarchaea group</taxon>
        <taxon>Methanomicrobia</taxon>
        <taxon>Methanosarcinales</taxon>
        <taxon>Methermicoccaceae</taxon>
        <taxon>Methermicoccus</taxon>
    </lineage>
</organism>
<dbReference type="HAMAP" id="MF_00864">
    <property type="entry name" value="RNApol_arch_Rpo4"/>
    <property type="match status" value="1"/>
</dbReference>
<dbReference type="RefSeq" id="WP_042686925.1">
    <property type="nucleotide sequence ID" value="NZ_DUIH01000016.1"/>
</dbReference>
<keyword evidence="1 2" id="KW-0808">Transferase</keyword>
<dbReference type="InterPro" id="IPR044876">
    <property type="entry name" value="HRDC_dom_sf"/>
</dbReference>
<proteinExistence type="inferred from homology"/>
<evidence type="ECO:0000313" key="3">
    <source>
        <dbReference type="Proteomes" id="UP000600363"/>
    </source>
</evidence>
<dbReference type="InterPro" id="IPR010997">
    <property type="entry name" value="HRDC-like_sf"/>
</dbReference>
<comment type="function">
    <text evidence="1">DNA-dependent RNA polymerase (RNAP) catalyzes the transcription of DNA into RNA using the four ribonucleoside triphosphates as substrates. This subunit is less well bound than the others.</text>
</comment>
<evidence type="ECO:0000256" key="1">
    <source>
        <dbReference type="HAMAP-Rule" id="MF_00864"/>
    </source>
</evidence>
<dbReference type="GO" id="GO:0000428">
    <property type="term" value="C:DNA-directed RNA polymerase complex"/>
    <property type="evidence" value="ECO:0007669"/>
    <property type="project" value="UniProtKB-KW"/>
</dbReference>
<keyword evidence="1" id="KW-0240">DNA-directed RNA polymerase</keyword>